<dbReference type="PANTHER" id="PTHR28125:SF3">
    <property type="entry name" value="TRANSCRIPTION REGULATOR RUA1 C-TERMINAL DOMAIN-CONTAINING PROTEIN"/>
    <property type="match status" value="1"/>
</dbReference>
<dbReference type="InterPro" id="IPR028012">
    <property type="entry name" value="Rua1_C"/>
</dbReference>
<keyword evidence="1" id="KW-0732">Signal</keyword>
<dbReference type="KEGG" id="mlr:MELLADRAFT_112588"/>
<dbReference type="PANTHER" id="PTHR28125">
    <property type="entry name" value="MEIOTIC EXPRESSION UP-REGULATED PROTEIN 26"/>
    <property type="match status" value="1"/>
</dbReference>
<evidence type="ECO:0000259" key="2">
    <source>
        <dbReference type="Pfam" id="PF14616"/>
    </source>
</evidence>
<dbReference type="Proteomes" id="UP000001072">
    <property type="component" value="Unassembled WGS sequence"/>
</dbReference>
<dbReference type="Pfam" id="PF14616">
    <property type="entry name" value="Rua1_C"/>
    <property type="match status" value="1"/>
</dbReference>
<dbReference type="RefSeq" id="XP_007417178.1">
    <property type="nucleotide sequence ID" value="XM_007417116.1"/>
</dbReference>
<proteinExistence type="predicted"/>
<dbReference type="HOGENOM" id="CLU_1332194_0_0_1"/>
<feature type="domain" description="Transcription regulator Rua1 C-terminal" evidence="2">
    <location>
        <begin position="40"/>
        <end position="125"/>
    </location>
</feature>
<evidence type="ECO:0000313" key="4">
    <source>
        <dbReference type="Proteomes" id="UP000001072"/>
    </source>
</evidence>
<evidence type="ECO:0000256" key="1">
    <source>
        <dbReference type="SAM" id="SignalP"/>
    </source>
</evidence>
<organism evidence="4">
    <name type="scientific">Melampsora larici-populina (strain 98AG31 / pathotype 3-4-7)</name>
    <name type="common">Poplar leaf rust fungus</name>
    <dbReference type="NCBI Taxonomy" id="747676"/>
    <lineage>
        <taxon>Eukaryota</taxon>
        <taxon>Fungi</taxon>
        <taxon>Dikarya</taxon>
        <taxon>Basidiomycota</taxon>
        <taxon>Pucciniomycotina</taxon>
        <taxon>Pucciniomycetes</taxon>
        <taxon>Pucciniales</taxon>
        <taxon>Melampsoraceae</taxon>
        <taxon>Melampsora</taxon>
    </lineage>
</organism>
<dbReference type="InParanoid" id="F4S6Y9"/>
<keyword evidence="4" id="KW-1185">Reference proteome</keyword>
<gene>
    <name evidence="3" type="ORF">MELLADRAFT_112588</name>
</gene>
<feature type="signal peptide" evidence="1">
    <location>
        <begin position="1"/>
        <end position="17"/>
    </location>
</feature>
<dbReference type="OrthoDB" id="5595379at2759"/>
<dbReference type="EMBL" id="GL883157">
    <property type="protein sequence ID" value="EGF99543.1"/>
    <property type="molecule type" value="Genomic_DNA"/>
</dbReference>
<dbReference type="GeneID" id="18924730"/>
<evidence type="ECO:0000313" key="3">
    <source>
        <dbReference type="EMBL" id="EGF99543.1"/>
    </source>
</evidence>
<dbReference type="VEuPathDB" id="FungiDB:MELLADRAFT_112588"/>
<name>F4S6Y9_MELLP</name>
<accession>F4S6Y9</accession>
<feature type="chain" id="PRO_5003322039" description="Transcription regulator Rua1 C-terminal domain-containing protein" evidence="1">
    <location>
        <begin position="18"/>
        <end position="206"/>
    </location>
</feature>
<protein>
    <recommendedName>
        <fullName evidence="2">Transcription regulator Rua1 C-terminal domain-containing protein</fullName>
    </recommendedName>
</protein>
<reference evidence="4" key="1">
    <citation type="journal article" date="2011" name="Proc. Natl. Acad. Sci. U.S.A.">
        <title>Obligate biotrophy features unraveled by the genomic analysis of rust fungi.</title>
        <authorList>
            <person name="Duplessis S."/>
            <person name="Cuomo C.A."/>
            <person name="Lin Y.-C."/>
            <person name="Aerts A."/>
            <person name="Tisserant E."/>
            <person name="Veneault-Fourrey C."/>
            <person name="Joly D.L."/>
            <person name="Hacquard S."/>
            <person name="Amselem J."/>
            <person name="Cantarel B.L."/>
            <person name="Chiu R."/>
            <person name="Coutinho P.M."/>
            <person name="Feau N."/>
            <person name="Field M."/>
            <person name="Frey P."/>
            <person name="Gelhaye E."/>
            <person name="Goldberg J."/>
            <person name="Grabherr M.G."/>
            <person name="Kodira C.D."/>
            <person name="Kohler A."/>
            <person name="Kuees U."/>
            <person name="Lindquist E.A."/>
            <person name="Lucas S.M."/>
            <person name="Mago R."/>
            <person name="Mauceli E."/>
            <person name="Morin E."/>
            <person name="Murat C."/>
            <person name="Pangilinan J.L."/>
            <person name="Park R."/>
            <person name="Pearson M."/>
            <person name="Quesneville H."/>
            <person name="Rouhier N."/>
            <person name="Sakthikumar S."/>
            <person name="Salamov A.A."/>
            <person name="Schmutz J."/>
            <person name="Selles B."/>
            <person name="Shapiro H."/>
            <person name="Tanguay P."/>
            <person name="Tuskan G.A."/>
            <person name="Henrissat B."/>
            <person name="Van de Peer Y."/>
            <person name="Rouze P."/>
            <person name="Ellis J.G."/>
            <person name="Dodds P.N."/>
            <person name="Schein J.E."/>
            <person name="Zhong S."/>
            <person name="Hamelin R.C."/>
            <person name="Grigoriev I.V."/>
            <person name="Szabo L.J."/>
            <person name="Martin F."/>
        </authorList>
    </citation>
    <scope>NUCLEOTIDE SEQUENCE [LARGE SCALE GENOMIC DNA]</scope>
    <source>
        <strain evidence="4">98AG31 / pathotype 3-4-7</strain>
    </source>
</reference>
<sequence length="206" mass="23759">MTWQVVLVVWAREFLLALLQEEFKASLGEMATRMQALQFEDNVYTPTYVKGFGVNKQGFCGLCKGGAWFAWGHGYPYHMLHKHGVMSVTGLYSLPPLKTKLGAASKRGRCVLGWCSACKQWMEYARIFDPIRESSRKPLQMPESQLMLLDHKTRLFLVRESKAVTNPGRWYEHAKKCHHHRVFIKKTGCHENQENPSCKRKENKGL</sequence>
<dbReference type="AlphaFoldDB" id="F4S6Y9"/>